<dbReference type="Gene3D" id="1.20.1270.60">
    <property type="entry name" value="Arfaptin homology (AH) domain/BAR domain"/>
    <property type="match status" value="1"/>
</dbReference>
<evidence type="ECO:0000256" key="15">
    <source>
        <dbReference type="ARBA" id="ARBA00023212"/>
    </source>
</evidence>
<dbReference type="InterPro" id="IPR035819">
    <property type="entry name" value="DNMBP_SH3_N3"/>
</dbReference>
<dbReference type="CDD" id="cd11797">
    <property type="entry name" value="SH3_DNMBP_N4"/>
    <property type="match status" value="1"/>
</dbReference>
<evidence type="ECO:0000313" key="25">
    <source>
        <dbReference type="EMBL" id="NWR59426.1"/>
    </source>
</evidence>
<dbReference type="CDD" id="cd11796">
    <property type="entry name" value="SH3_DNMBP_N3"/>
    <property type="match status" value="1"/>
</dbReference>
<dbReference type="PROSITE" id="PS51021">
    <property type="entry name" value="BAR"/>
    <property type="match status" value="1"/>
</dbReference>
<dbReference type="Pfam" id="PF00018">
    <property type="entry name" value="SH3_1"/>
    <property type="match status" value="1"/>
</dbReference>
<evidence type="ECO:0000259" key="23">
    <source>
        <dbReference type="PROSITE" id="PS50010"/>
    </source>
</evidence>
<dbReference type="CDD" id="cd11798">
    <property type="entry name" value="SH3_DNMBP_C1"/>
    <property type="match status" value="1"/>
</dbReference>
<keyword evidence="5 19" id="KW-0728">SH3 domain</keyword>
<dbReference type="PROSITE" id="PS00741">
    <property type="entry name" value="DH_1"/>
    <property type="match status" value="1"/>
</dbReference>
<dbReference type="InterPro" id="IPR051492">
    <property type="entry name" value="Dynamin-Rho_GEF"/>
</dbReference>
<evidence type="ECO:0000256" key="9">
    <source>
        <dbReference type="ARBA" id="ARBA00022737"/>
    </source>
</evidence>
<dbReference type="Pfam" id="PF07653">
    <property type="entry name" value="SH3_2"/>
    <property type="match status" value="1"/>
</dbReference>
<dbReference type="FunFam" id="2.30.30.40:FF:000160">
    <property type="entry name" value="dynamin-binding protein isoform X1"/>
    <property type="match status" value="1"/>
</dbReference>
<evidence type="ECO:0000256" key="18">
    <source>
        <dbReference type="ARBA" id="ARBA00062167"/>
    </source>
</evidence>
<evidence type="ECO:0000256" key="8">
    <source>
        <dbReference type="ARBA" id="ARBA00022658"/>
    </source>
</evidence>
<dbReference type="InterPro" id="IPR036028">
    <property type="entry name" value="SH3-like_dom_sf"/>
</dbReference>
<comment type="subunit">
    <text evidence="18">Binds DNM1 via its N-terminal SH3 domains. The C-terminal SH3 domain binds a complex containing actin, tubulin, Hsp70 and actin-regulatory proteins, such as ENAH, EVL, WIRE, CR16, WAVE1 and NAP1L1. Interacts with FASLG. Interacts (via SH3 domain 6) with WASL. Interacts (via SH3 domain 6) interacts with ENAH. Interacts (via C-terminal domain) with TJP1; required for the apical cell-cell junction localization of DNMBP.</text>
</comment>
<dbReference type="InterPro" id="IPR027267">
    <property type="entry name" value="AH/BAR_dom_sf"/>
</dbReference>
<dbReference type="GO" id="GO:0005085">
    <property type="term" value="F:guanyl-nucleotide exchange factor activity"/>
    <property type="evidence" value="ECO:0007669"/>
    <property type="project" value="UniProtKB-KW"/>
</dbReference>
<feature type="region of interest" description="Disordered" evidence="21">
    <location>
        <begin position="404"/>
        <end position="486"/>
    </location>
</feature>
<dbReference type="FunFam" id="2.30.30.40:FF:000165">
    <property type="entry name" value="dynamin-binding protein isoform X1"/>
    <property type="match status" value="1"/>
</dbReference>
<dbReference type="PANTHER" id="PTHR22834:SF19">
    <property type="entry name" value="DYNAMIN-BINDING PROTEIN"/>
    <property type="match status" value="1"/>
</dbReference>
<dbReference type="InterPro" id="IPR035818">
    <property type="entry name" value="DNMBP_SH3_N2"/>
</dbReference>
<dbReference type="InterPro" id="IPR035820">
    <property type="entry name" value="DNMBP_SH3_C1"/>
</dbReference>
<dbReference type="CDD" id="cd11794">
    <property type="entry name" value="SH3_DNMBP_N1"/>
    <property type="match status" value="1"/>
</dbReference>
<evidence type="ECO:0000259" key="22">
    <source>
        <dbReference type="PROSITE" id="PS50002"/>
    </source>
</evidence>
<dbReference type="InterPro" id="IPR001331">
    <property type="entry name" value="GDS_CDC24_CS"/>
</dbReference>
<dbReference type="InterPro" id="IPR001452">
    <property type="entry name" value="SH3_domain"/>
</dbReference>
<dbReference type="GO" id="GO:0005795">
    <property type="term" value="C:Golgi stack"/>
    <property type="evidence" value="ECO:0007669"/>
    <property type="project" value="UniProtKB-SubCell"/>
</dbReference>
<feature type="region of interest" description="Disordered" evidence="21">
    <location>
        <begin position="1325"/>
        <end position="1357"/>
    </location>
</feature>
<evidence type="ECO:0000256" key="7">
    <source>
        <dbReference type="ARBA" id="ARBA00022553"/>
    </source>
</evidence>
<dbReference type="SMART" id="SM00721">
    <property type="entry name" value="BAR"/>
    <property type="match status" value="1"/>
</dbReference>
<evidence type="ECO:0000256" key="19">
    <source>
        <dbReference type="PROSITE-ProRule" id="PRU00192"/>
    </source>
</evidence>
<evidence type="ECO:0000256" key="3">
    <source>
        <dbReference type="ARBA" id="ARBA00004348"/>
    </source>
</evidence>
<dbReference type="FunFam" id="1.20.1270.60:FF:000027">
    <property type="entry name" value="dynamin-binding protein isoform X1"/>
    <property type="match status" value="1"/>
</dbReference>
<keyword evidence="11" id="KW-0007">Acetylation</keyword>
<feature type="domain" description="SH3" evidence="22">
    <location>
        <begin position="66"/>
        <end position="126"/>
    </location>
</feature>
<keyword evidence="26" id="KW-1185">Reference proteome</keyword>
<proteinExistence type="predicted"/>
<feature type="compositionally biased region" description="Low complexity" evidence="21">
    <location>
        <begin position="1329"/>
        <end position="1351"/>
    </location>
</feature>
<dbReference type="PRINTS" id="PR00499">
    <property type="entry name" value="P67PHOX"/>
</dbReference>
<keyword evidence="8" id="KW-0344">Guanine-nucleotide releasing factor</keyword>
<dbReference type="InterPro" id="IPR035899">
    <property type="entry name" value="DBL_dom_sf"/>
</dbReference>
<dbReference type="GO" id="GO:0060271">
    <property type="term" value="P:cilium assembly"/>
    <property type="evidence" value="ECO:0007669"/>
    <property type="project" value="TreeGrafter"/>
</dbReference>
<dbReference type="CDD" id="cd12141">
    <property type="entry name" value="SH3_DNMBP_C2"/>
    <property type="match status" value="1"/>
</dbReference>
<keyword evidence="13" id="KW-0333">Golgi apparatus</keyword>
<evidence type="ECO:0000256" key="2">
    <source>
        <dbReference type="ARBA" id="ARBA00004282"/>
    </source>
</evidence>
<dbReference type="InterPro" id="IPR000219">
    <property type="entry name" value="DH_dom"/>
</dbReference>
<feature type="domain" description="SH3" evidence="22">
    <location>
        <begin position="1261"/>
        <end position="1324"/>
    </location>
</feature>
<dbReference type="EMBL" id="VYZL01002338">
    <property type="protein sequence ID" value="NWR59426.1"/>
    <property type="molecule type" value="Genomic_DNA"/>
</dbReference>
<keyword evidence="6" id="KW-0963">Cytoplasm</keyword>
<dbReference type="GO" id="GO:0035556">
    <property type="term" value="P:intracellular signal transduction"/>
    <property type="evidence" value="ECO:0007669"/>
    <property type="project" value="InterPro"/>
</dbReference>
<keyword evidence="9" id="KW-0677">Repeat</keyword>
<feature type="domain" description="SH3" evidence="22">
    <location>
        <begin position="235"/>
        <end position="294"/>
    </location>
</feature>
<dbReference type="InterPro" id="IPR035817">
    <property type="entry name" value="DNMBP_SH3_N1"/>
</dbReference>
<feature type="region of interest" description="Disordered" evidence="21">
    <location>
        <begin position="575"/>
        <end position="668"/>
    </location>
</feature>
<dbReference type="PROSITE" id="PS50010">
    <property type="entry name" value="DH_2"/>
    <property type="match status" value="1"/>
</dbReference>
<dbReference type="OrthoDB" id="6244550at2759"/>
<evidence type="ECO:0000256" key="6">
    <source>
        <dbReference type="ARBA" id="ARBA00022490"/>
    </source>
</evidence>
<feature type="compositionally biased region" description="Polar residues" evidence="21">
    <location>
        <begin position="1381"/>
        <end position="1396"/>
    </location>
</feature>
<keyword evidence="10" id="KW-0965">Cell junction</keyword>
<feature type="domain" description="DH" evidence="23">
    <location>
        <begin position="765"/>
        <end position="942"/>
    </location>
</feature>
<evidence type="ECO:0000259" key="24">
    <source>
        <dbReference type="PROSITE" id="PS51021"/>
    </source>
</evidence>
<dbReference type="InterPro" id="IPR004148">
    <property type="entry name" value="BAR_dom"/>
</dbReference>
<dbReference type="CDD" id="cd11795">
    <property type="entry name" value="SH3_DNMBP_N2"/>
    <property type="match status" value="1"/>
</dbReference>
<dbReference type="Pfam" id="PF00621">
    <property type="entry name" value="RhoGEF"/>
    <property type="match status" value="1"/>
</dbReference>
<dbReference type="SUPFAM" id="SSF50044">
    <property type="entry name" value="SH3-domain"/>
    <property type="match status" value="6"/>
</dbReference>
<feature type="region of interest" description="Disordered" evidence="21">
    <location>
        <begin position="1372"/>
        <end position="1456"/>
    </location>
</feature>
<dbReference type="Proteomes" id="UP000551127">
    <property type="component" value="Unassembled WGS sequence"/>
</dbReference>
<evidence type="ECO:0000256" key="14">
    <source>
        <dbReference type="ARBA" id="ARBA00023054"/>
    </source>
</evidence>
<comment type="caution">
    <text evidence="25">The sequence shown here is derived from an EMBL/GenBank/DDBJ whole genome shotgun (WGS) entry which is preliminary data.</text>
</comment>
<reference evidence="25 26" key="1">
    <citation type="submission" date="2019-09" db="EMBL/GenBank/DDBJ databases">
        <title>Bird 10,000 Genomes (B10K) Project - Family phase.</title>
        <authorList>
            <person name="Zhang G."/>
        </authorList>
    </citation>
    <scope>NUCLEOTIDE SEQUENCE [LARGE SCALE GENOMIC DNA]</scope>
    <source>
        <strain evidence="25">B10K-DU-012-80</strain>
    </source>
</reference>
<dbReference type="GO" id="GO:0045202">
    <property type="term" value="C:synapse"/>
    <property type="evidence" value="ECO:0007669"/>
    <property type="project" value="UniProtKB-SubCell"/>
</dbReference>
<dbReference type="PROSITE" id="PS50002">
    <property type="entry name" value="SH3"/>
    <property type="match status" value="6"/>
</dbReference>
<evidence type="ECO:0000256" key="10">
    <source>
        <dbReference type="ARBA" id="ARBA00022949"/>
    </source>
</evidence>
<feature type="compositionally biased region" description="Polar residues" evidence="21">
    <location>
        <begin position="463"/>
        <end position="485"/>
    </location>
</feature>
<dbReference type="FunFam" id="2.30.30.40:FF:000084">
    <property type="entry name" value="dynamin-binding protein isoform X1"/>
    <property type="match status" value="1"/>
</dbReference>
<evidence type="ECO:0000256" key="16">
    <source>
        <dbReference type="ARBA" id="ARBA00032587"/>
    </source>
</evidence>
<keyword evidence="7" id="KW-0597">Phosphoprotein</keyword>
<dbReference type="SUPFAM" id="SSF103657">
    <property type="entry name" value="BAR/IMD domain-like"/>
    <property type="match status" value="1"/>
</dbReference>
<evidence type="ECO:0000256" key="4">
    <source>
        <dbReference type="ARBA" id="ARBA00018186"/>
    </source>
</evidence>
<dbReference type="FunFam" id="2.30.30.40:FF:000066">
    <property type="entry name" value="dynamin-binding protein isoform X1"/>
    <property type="match status" value="1"/>
</dbReference>
<feature type="non-terminal residue" evidence="25">
    <location>
        <position position="1521"/>
    </location>
</feature>
<gene>
    <name evidence="25" type="primary">Dnmbp</name>
    <name evidence="25" type="ORF">BUCABY_R00441</name>
</gene>
<feature type="domain" description="SH3" evidence="22">
    <location>
        <begin position="144"/>
        <end position="203"/>
    </location>
</feature>
<organism evidence="25 26">
    <name type="scientific">Bucorvus abyssinicus</name>
    <name type="common">Northern ground-hornbill</name>
    <name type="synonym">Abyssinian ground-hornbill</name>
    <dbReference type="NCBI Taxonomy" id="153643"/>
    <lineage>
        <taxon>Eukaryota</taxon>
        <taxon>Metazoa</taxon>
        <taxon>Chordata</taxon>
        <taxon>Craniata</taxon>
        <taxon>Vertebrata</taxon>
        <taxon>Euteleostomi</taxon>
        <taxon>Archelosauria</taxon>
        <taxon>Archosauria</taxon>
        <taxon>Dinosauria</taxon>
        <taxon>Saurischia</taxon>
        <taxon>Theropoda</taxon>
        <taxon>Coelurosauria</taxon>
        <taxon>Aves</taxon>
        <taxon>Neognathae</taxon>
        <taxon>Neoaves</taxon>
        <taxon>Telluraves</taxon>
        <taxon>Coraciimorphae</taxon>
        <taxon>Bucerotiformes</taxon>
        <taxon>Bucorvidae</taxon>
        <taxon>Bucorvus</taxon>
    </lineage>
</organism>
<feature type="domain" description="BAR" evidence="24">
    <location>
        <begin position="983"/>
        <end position="1192"/>
    </location>
</feature>
<feature type="compositionally biased region" description="Basic and acidic residues" evidence="21">
    <location>
        <begin position="575"/>
        <end position="585"/>
    </location>
</feature>
<dbReference type="FunFam" id="1.20.900.10:FF:000023">
    <property type="entry name" value="dynamin-binding protein isoform X2"/>
    <property type="match status" value="1"/>
</dbReference>
<dbReference type="Pfam" id="PF03114">
    <property type="entry name" value="BAR"/>
    <property type="match status" value="1"/>
</dbReference>
<feature type="domain" description="SH3" evidence="22">
    <location>
        <begin position="2"/>
        <end position="61"/>
    </location>
</feature>
<name>A0A7K4YKB4_BUCAB</name>
<dbReference type="FunFam" id="2.30.30.40:FF:000138">
    <property type="entry name" value="dynamin-binding protein isoform X1"/>
    <property type="match status" value="1"/>
</dbReference>
<evidence type="ECO:0000256" key="1">
    <source>
        <dbReference type="ARBA" id="ARBA00004245"/>
    </source>
</evidence>
<dbReference type="SMART" id="SM00325">
    <property type="entry name" value="RhoGEF"/>
    <property type="match status" value="1"/>
</dbReference>
<keyword evidence="12" id="KW-0770">Synapse</keyword>
<evidence type="ECO:0000313" key="26">
    <source>
        <dbReference type="Proteomes" id="UP000551127"/>
    </source>
</evidence>
<comment type="subcellular location">
    <subcellularLocation>
        <location evidence="2">Cell junction</location>
    </subcellularLocation>
    <subcellularLocation>
        <location evidence="1">Cytoplasm</location>
        <location evidence="1">Cytoskeleton</location>
    </subcellularLocation>
    <subcellularLocation>
        <location evidence="3">Golgi apparatus</location>
        <location evidence="3">Golgi stack</location>
    </subcellularLocation>
    <subcellularLocation>
        <location evidence="17">Synapse</location>
    </subcellularLocation>
</comment>
<feature type="domain" description="SH3" evidence="22">
    <location>
        <begin position="1457"/>
        <end position="1520"/>
    </location>
</feature>
<evidence type="ECO:0000256" key="5">
    <source>
        <dbReference type="ARBA" id="ARBA00022443"/>
    </source>
</evidence>
<evidence type="ECO:0000256" key="20">
    <source>
        <dbReference type="SAM" id="Coils"/>
    </source>
</evidence>
<feature type="non-terminal residue" evidence="25">
    <location>
        <position position="1"/>
    </location>
</feature>
<dbReference type="FunFam" id="2.30.30.40:FF:000120">
    <property type="entry name" value="dynamin-binding protein isoform X1"/>
    <property type="match status" value="1"/>
</dbReference>
<evidence type="ECO:0000256" key="12">
    <source>
        <dbReference type="ARBA" id="ARBA00023018"/>
    </source>
</evidence>
<dbReference type="Gene3D" id="1.20.900.10">
    <property type="entry name" value="Dbl homology (DH) domain"/>
    <property type="match status" value="1"/>
</dbReference>
<evidence type="ECO:0000256" key="13">
    <source>
        <dbReference type="ARBA" id="ARBA00023034"/>
    </source>
</evidence>
<dbReference type="Pfam" id="PF14604">
    <property type="entry name" value="SH3_9"/>
    <property type="match status" value="3"/>
</dbReference>
<feature type="compositionally biased region" description="Basic and acidic residues" evidence="21">
    <location>
        <begin position="656"/>
        <end position="666"/>
    </location>
</feature>
<keyword evidence="14 20" id="KW-0175">Coiled coil</keyword>
<dbReference type="GO" id="GO:0005856">
    <property type="term" value="C:cytoskeleton"/>
    <property type="evidence" value="ECO:0007669"/>
    <property type="project" value="UniProtKB-SubCell"/>
</dbReference>
<dbReference type="GO" id="GO:0070161">
    <property type="term" value="C:anchoring junction"/>
    <property type="evidence" value="ECO:0007669"/>
    <property type="project" value="UniProtKB-SubCell"/>
</dbReference>
<dbReference type="SUPFAM" id="SSF48065">
    <property type="entry name" value="DBL homology domain (DH-domain)"/>
    <property type="match status" value="1"/>
</dbReference>
<evidence type="ECO:0000256" key="21">
    <source>
        <dbReference type="SAM" id="MobiDB-lite"/>
    </source>
</evidence>
<protein>
    <recommendedName>
        <fullName evidence="4">Dynamin-binding protein</fullName>
    </recommendedName>
    <alternativeName>
        <fullName evidence="16">Scaffold protein Tuba</fullName>
    </alternativeName>
</protein>
<keyword evidence="15" id="KW-0206">Cytoskeleton</keyword>
<dbReference type="PANTHER" id="PTHR22834">
    <property type="entry name" value="NUCLEAR FUSION PROTEIN FUS2"/>
    <property type="match status" value="1"/>
</dbReference>
<sequence length="1521" mass="168856">MEAGSVVRAVFDFCPSVSEELPLFVGDVIEVLAVVDEFWLLGKKEGVTGQFPSSFVEPVDIPSLKQGEKLFVCTSDFTSQEPGSLSLQRGDLVILGGSLASSWLQGRSSWGSKGFFPSSCVRELCLSVRSRQLSQSTLLEVPAYSLGQARALMDLSAQLEEELDFREGDVINIVGVPEPGWFEGELRGHRGIFPEGFVELLTPLRAPGTPVDPKPTGTCDTNGTVEMAPREEEEPGSTYGVALYQFQALESKELDFDVGDRIRIIGILEDGWLEGELRGKTGIFPHRFVRLEASEPCREKVDAGDPQEGDSCGVTIHQDLESTCSEALPLSGKDGGEEEDDLAAHHEPHTVLSHTAERTEGHLGTDLKQCQAFPSTGHQGEHPKGTPDSCPFDCTKMVNGLLPSAQLPSQQGNRPGQAGELEPGATISASPGSSEAHAQEHDGDSPTVPPQTPHSPTDPCRSQVISSPNSWAVSKPQESQSSTQDLDGWVDSQQEKAKPCSSSLGAAEVGLDTWAGSWGECCLLAAQGDGCTDLDSKLTEQLAQFEKSLSSTSAEQVKVSRHFSILDYSSEKDIVRGSPECDTHARQPQRRKALRPPPPRPSSLATTPVHTLGGQVPKGRSLSFSVKPSRPAPRPPSSNQRKNVAPAQLQLNTQEQRVEEGREDLTRAGSASPCSILLTRIGEVERDLEAYGKTRAELSLMLEEQQDELVRVETLENLDFCDSNIESLSVELQELREMTLLSSQTPSLETSSVATESPEQRMLEKRSKVIEELLQTERDYIRDLEMCVERIMVPLQQAQMQNIDFEALFGNIHMVISFSKQLLSTLEASDAIGPVFLAQRAELESVYRVYCQNHDEAIALLETYEKDEKMQKLLLDLLDNLRGCTNYINLGSFLIKPVQRVMRYPLLLMELLSATPEAHPDKAPLAAAVLAVKEINVNINEYKRRKDLVLKYRKGDEDSLMEKISKLNFHSIIKKSNRVSSHLKHLTGFAPQLKDEAFEEIEKNFRMQERLIKSFIRDLSLYLQHVRESACMKALAAVTMWDLCTEKGSGDLDQFQKVNRLISDQLFSNFKERTERLVSSPLNQLLSMFAGPHKLVQKRFDKLLDFHNCTERAEKLKDKRTLEELQSARNNYEALNAQLLDELPQFLRFAKELFASCVRGYAEAHCDFVRLALEELRPLLSLLKVSGREGNLIAIFQDEHSRVLQQLQAFTFFPESQAASKKSFERKSVERQSARRQPLIGLPSYLLQSDDIRAALLARYPPDSLFQADRNFNAAQDLDVSLLEGDIVGVIKKKDPMGSQNRWLIDNGVTKGFVYSSFLKPYNPRRSQSDVSVGSHSSNESEHSSSSPQSNTTLTFSPSGAAVTFTQKPLQDTASPADLYQSPQPTSETDSPSLPQLGSDDRTAPREPGTVTSQHRYSRLELGLSPSSRNGHPAKVHLRPTPSVEDRDSGLESSESEGNQVYYALYTFKGRNTNELSVSANQRLRILQFEDITGNQEWWLAEAHGKQGYVPSSYIRKTEYT</sequence>
<dbReference type="CDD" id="cd07589">
    <property type="entry name" value="BAR_DNMBP"/>
    <property type="match status" value="1"/>
</dbReference>
<feature type="coiled-coil region" evidence="20">
    <location>
        <begin position="688"/>
        <end position="738"/>
    </location>
</feature>
<dbReference type="SMART" id="SM00326">
    <property type="entry name" value="SH3"/>
    <property type="match status" value="6"/>
</dbReference>
<accession>A0A7K4YKB4</accession>
<dbReference type="Gene3D" id="2.30.30.40">
    <property type="entry name" value="SH3 Domains"/>
    <property type="match status" value="6"/>
</dbReference>
<evidence type="ECO:0000256" key="11">
    <source>
        <dbReference type="ARBA" id="ARBA00022990"/>
    </source>
</evidence>
<evidence type="ECO:0000256" key="17">
    <source>
        <dbReference type="ARBA" id="ARBA00034103"/>
    </source>
</evidence>
<dbReference type="CDD" id="cd00160">
    <property type="entry name" value="RhoGEF"/>
    <property type="match status" value="1"/>
</dbReference>